<dbReference type="AlphaFoldDB" id="A0AA38C3I4"/>
<protein>
    <submittedName>
        <fullName evidence="1">Uncharacterized protein</fullName>
    </submittedName>
</protein>
<evidence type="ECO:0000313" key="2">
    <source>
        <dbReference type="Proteomes" id="UP000824469"/>
    </source>
</evidence>
<dbReference type="InterPro" id="IPR021954">
    <property type="entry name" value="CRR7"/>
</dbReference>
<evidence type="ECO:0000313" key="1">
    <source>
        <dbReference type="EMBL" id="KAH9290324.1"/>
    </source>
</evidence>
<sequence>VLAFSNSSEEQKMKMMTNQILNTGSGKFSIAKLITYGNVWRASRVQNVNFRSLNISISENHFQGKVTYASAGRGRGRMTFSRSETYVFLEPGKDEQFVTLDELKERLKEWLETWPEDLEMPVDLTKFNNNLEDAVAHLVKFACELEIGGGAGDQYIDEACTGDINLYCGFYTDEKNESLSSEIREHFSKDKILEAMGVMNPNFWNTEGGRANFVRKQFHKSMDTIMEHFAKTSEFKGMEIKERVFSALSFIKSKLRNKLDKNLESCMRCYVSRYSMETFPFDRAIAHWNSLCKRRGVNNTAISTTVPNVESGIGASSHSTEENIEFEEAIDNGLFQL</sequence>
<dbReference type="PANTHER" id="PTHR36803">
    <property type="entry name" value="PROTEIN CHLORORESPIRATORY REDUCTION 7, CHLOROPLASTIC"/>
    <property type="match status" value="1"/>
</dbReference>
<dbReference type="Gene3D" id="3.90.940.40">
    <property type="entry name" value="Protein CHLORORESPIRATORY REDUCTION 7"/>
    <property type="match status" value="1"/>
</dbReference>
<dbReference type="PANTHER" id="PTHR36803:SF1">
    <property type="entry name" value="PROTEIN CHLORORESPIRATORY REDUCTION 7, CHLOROPLASTIC"/>
    <property type="match status" value="1"/>
</dbReference>
<organism evidence="1 2">
    <name type="scientific">Taxus chinensis</name>
    <name type="common">Chinese yew</name>
    <name type="synonym">Taxus wallichiana var. chinensis</name>
    <dbReference type="NCBI Taxonomy" id="29808"/>
    <lineage>
        <taxon>Eukaryota</taxon>
        <taxon>Viridiplantae</taxon>
        <taxon>Streptophyta</taxon>
        <taxon>Embryophyta</taxon>
        <taxon>Tracheophyta</taxon>
        <taxon>Spermatophyta</taxon>
        <taxon>Pinopsida</taxon>
        <taxon>Pinidae</taxon>
        <taxon>Conifers II</taxon>
        <taxon>Cupressales</taxon>
        <taxon>Taxaceae</taxon>
        <taxon>Taxus</taxon>
    </lineage>
</organism>
<keyword evidence="2" id="KW-1185">Reference proteome</keyword>
<gene>
    <name evidence="1" type="ORF">KI387_034441</name>
</gene>
<dbReference type="InterPro" id="IPR038150">
    <property type="entry name" value="CRR7-like_sf"/>
</dbReference>
<name>A0AA38C3I4_TAXCH</name>
<dbReference type="Pfam" id="PF12095">
    <property type="entry name" value="CRR7"/>
    <property type="match status" value="1"/>
</dbReference>
<reference evidence="1 2" key="1">
    <citation type="journal article" date="2021" name="Nat. Plants">
        <title>The Taxus genome provides insights into paclitaxel biosynthesis.</title>
        <authorList>
            <person name="Xiong X."/>
            <person name="Gou J."/>
            <person name="Liao Q."/>
            <person name="Li Y."/>
            <person name="Zhou Q."/>
            <person name="Bi G."/>
            <person name="Li C."/>
            <person name="Du R."/>
            <person name="Wang X."/>
            <person name="Sun T."/>
            <person name="Guo L."/>
            <person name="Liang H."/>
            <person name="Lu P."/>
            <person name="Wu Y."/>
            <person name="Zhang Z."/>
            <person name="Ro D.K."/>
            <person name="Shang Y."/>
            <person name="Huang S."/>
            <person name="Yan J."/>
        </authorList>
    </citation>
    <scope>NUCLEOTIDE SEQUENCE [LARGE SCALE GENOMIC DNA]</scope>
    <source>
        <strain evidence="1">Ta-2019</strain>
    </source>
</reference>
<accession>A0AA38C3I4</accession>
<proteinExistence type="predicted"/>
<dbReference type="Proteomes" id="UP000824469">
    <property type="component" value="Unassembled WGS sequence"/>
</dbReference>
<comment type="caution">
    <text evidence="1">The sequence shown here is derived from an EMBL/GenBank/DDBJ whole genome shotgun (WGS) entry which is preliminary data.</text>
</comment>
<dbReference type="EMBL" id="JAHRHJ020003813">
    <property type="protein sequence ID" value="KAH9290324.1"/>
    <property type="molecule type" value="Genomic_DNA"/>
</dbReference>
<feature type="non-terminal residue" evidence="1">
    <location>
        <position position="1"/>
    </location>
</feature>
<dbReference type="GO" id="GO:0009570">
    <property type="term" value="C:chloroplast stroma"/>
    <property type="evidence" value="ECO:0007669"/>
    <property type="project" value="TreeGrafter"/>
</dbReference>